<dbReference type="InterPro" id="IPR036259">
    <property type="entry name" value="MFS_trans_sf"/>
</dbReference>
<evidence type="ECO:0000256" key="8">
    <source>
        <dbReference type="SAM" id="Phobius"/>
    </source>
</evidence>
<comment type="subcellular location">
    <subcellularLocation>
        <location evidence="1">Membrane</location>
        <topology evidence="1">Multi-pass membrane protein</topology>
    </subcellularLocation>
</comment>
<keyword evidence="3 8" id="KW-0812">Transmembrane</keyword>
<evidence type="ECO:0000313" key="9">
    <source>
        <dbReference type="EMBL" id="KAK9054347.1"/>
    </source>
</evidence>
<evidence type="ECO:0000256" key="2">
    <source>
        <dbReference type="ARBA" id="ARBA00005982"/>
    </source>
</evidence>
<evidence type="ECO:0000256" key="1">
    <source>
        <dbReference type="ARBA" id="ARBA00004141"/>
    </source>
</evidence>
<feature type="transmembrane region" description="Helical" evidence="8">
    <location>
        <begin position="325"/>
        <end position="350"/>
    </location>
</feature>
<feature type="transmembrane region" description="Helical" evidence="8">
    <location>
        <begin position="356"/>
        <end position="374"/>
    </location>
</feature>
<keyword evidence="4 8" id="KW-1133">Transmembrane helix</keyword>
<dbReference type="InterPro" id="IPR000109">
    <property type="entry name" value="POT_fam"/>
</dbReference>
<feature type="compositionally biased region" description="Basic and acidic residues" evidence="7">
    <location>
        <begin position="95"/>
        <end position="114"/>
    </location>
</feature>
<dbReference type="GO" id="GO:0016020">
    <property type="term" value="C:membrane"/>
    <property type="evidence" value="ECO:0007669"/>
    <property type="project" value="UniProtKB-SubCell"/>
</dbReference>
<comment type="similarity">
    <text evidence="6">Belongs to the major facilitator superfamily. Phosphate:H(+) symporter (TC 2.A.1.9) family.</text>
</comment>
<organism evidence="9 10">
    <name type="scientific">Deinandra increscens subsp. villosa</name>
    <dbReference type="NCBI Taxonomy" id="3103831"/>
    <lineage>
        <taxon>Eukaryota</taxon>
        <taxon>Viridiplantae</taxon>
        <taxon>Streptophyta</taxon>
        <taxon>Embryophyta</taxon>
        <taxon>Tracheophyta</taxon>
        <taxon>Spermatophyta</taxon>
        <taxon>Magnoliopsida</taxon>
        <taxon>eudicotyledons</taxon>
        <taxon>Gunneridae</taxon>
        <taxon>Pentapetalae</taxon>
        <taxon>asterids</taxon>
        <taxon>campanulids</taxon>
        <taxon>Asterales</taxon>
        <taxon>Asteraceae</taxon>
        <taxon>Asteroideae</taxon>
        <taxon>Heliantheae alliance</taxon>
        <taxon>Madieae</taxon>
        <taxon>Madiinae</taxon>
        <taxon>Deinandra</taxon>
    </lineage>
</organism>
<feature type="transmembrane region" description="Helical" evidence="8">
    <location>
        <begin position="472"/>
        <end position="493"/>
    </location>
</feature>
<feature type="transmembrane region" description="Helical" evidence="8">
    <location>
        <begin position="170"/>
        <end position="198"/>
    </location>
</feature>
<feature type="transmembrane region" description="Helical" evidence="8">
    <location>
        <begin position="210"/>
        <end position="228"/>
    </location>
</feature>
<dbReference type="Pfam" id="PF00854">
    <property type="entry name" value="PTR2"/>
    <property type="match status" value="1"/>
</dbReference>
<name>A0AAP0CHN5_9ASTR</name>
<feature type="transmembrane region" description="Helical" evidence="8">
    <location>
        <begin position="636"/>
        <end position="657"/>
    </location>
</feature>
<dbReference type="PANTHER" id="PTHR11654">
    <property type="entry name" value="OLIGOPEPTIDE TRANSPORTER-RELATED"/>
    <property type="match status" value="1"/>
</dbReference>
<keyword evidence="5 8" id="KW-0472">Membrane</keyword>
<dbReference type="SUPFAM" id="SSF103473">
    <property type="entry name" value="MFS general substrate transporter"/>
    <property type="match status" value="1"/>
</dbReference>
<protein>
    <recommendedName>
        <fullName evidence="11">Protein NRT1/ PTR FAMILY 4.5-like</fullName>
    </recommendedName>
</protein>
<evidence type="ECO:0000256" key="7">
    <source>
        <dbReference type="SAM" id="MobiDB-lite"/>
    </source>
</evidence>
<proteinExistence type="inferred from homology"/>
<feature type="compositionally biased region" description="Basic and acidic residues" evidence="7">
    <location>
        <begin position="124"/>
        <end position="140"/>
    </location>
</feature>
<feature type="transmembrane region" description="Helical" evidence="8">
    <location>
        <begin position="677"/>
        <end position="700"/>
    </location>
</feature>
<evidence type="ECO:0000256" key="3">
    <source>
        <dbReference type="ARBA" id="ARBA00022692"/>
    </source>
</evidence>
<gene>
    <name evidence="9" type="ORF">SSX86_025425</name>
</gene>
<comment type="caution">
    <text evidence="9">The sequence shown here is derived from an EMBL/GenBank/DDBJ whole genome shotgun (WGS) entry which is preliminary data.</text>
</comment>
<dbReference type="EMBL" id="JBCNJP010000025">
    <property type="protein sequence ID" value="KAK9054347.1"/>
    <property type="molecule type" value="Genomic_DNA"/>
</dbReference>
<comment type="similarity">
    <text evidence="2">Belongs to the major facilitator superfamily. Proton-dependent oligopeptide transporter (POT/PTR) (TC 2.A.17) family.</text>
</comment>
<dbReference type="Proteomes" id="UP001408789">
    <property type="component" value="Unassembled WGS sequence"/>
</dbReference>
<evidence type="ECO:0000313" key="10">
    <source>
        <dbReference type="Proteomes" id="UP001408789"/>
    </source>
</evidence>
<dbReference type="Gene3D" id="1.20.1250.20">
    <property type="entry name" value="MFS general substrate transporter like domains"/>
    <property type="match status" value="1"/>
</dbReference>
<dbReference type="AlphaFoldDB" id="A0AAP0CHN5"/>
<keyword evidence="10" id="KW-1185">Reference proteome</keyword>
<feature type="transmembrane region" description="Helical" evidence="8">
    <location>
        <begin position="594"/>
        <end position="624"/>
    </location>
</feature>
<feature type="transmembrane region" description="Helical" evidence="8">
    <location>
        <begin position="554"/>
        <end position="574"/>
    </location>
</feature>
<dbReference type="GO" id="GO:0022857">
    <property type="term" value="F:transmembrane transporter activity"/>
    <property type="evidence" value="ECO:0007669"/>
    <property type="project" value="InterPro"/>
</dbReference>
<feature type="region of interest" description="Disordered" evidence="7">
    <location>
        <begin position="90"/>
        <end position="161"/>
    </location>
</feature>
<reference evidence="9 10" key="1">
    <citation type="submission" date="2024-04" db="EMBL/GenBank/DDBJ databases">
        <title>The reference genome of an endangered Asteraceae, Deinandra increscens subsp. villosa, native to the Central Coast of California.</title>
        <authorList>
            <person name="Guilliams M."/>
            <person name="Hasenstab-Lehman K."/>
            <person name="Meyer R."/>
            <person name="Mcevoy S."/>
        </authorList>
    </citation>
    <scope>NUCLEOTIDE SEQUENCE [LARGE SCALE GENOMIC DNA]</scope>
    <source>
        <tissue evidence="9">Leaf</tissue>
    </source>
</reference>
<evidence type="ECO:0000256" key="4">
    <source>
        <dbReference type="ARBA" id="ARBA00022989"/>
    </source>
</evidence>
<feature type="transmembrane region" description="Helical" evidence="8">
    <location>
        <begin position="513"/>
        <end position="533"/>
    </location>
</feature>
<evidence type="ECO:0008006" key="11">
    <source>
        <dbReference type="Google" id="ProtNLM"/>
    </source>
</evidence>
<accession>A0AAP0CHN5</accession>
<evidence type="ECO:0000256" key="5">
    <source>
        <dbReference type="ARBA" id="ARBA00023136"/>
    </source>
</evidence>
<evidence type="ECO:0000256" key="6">
    <source>
        <dbReference type="ARBA" id="ARBA00044504"/>
    </source>
</evidence>
<sequence>MMLPVTTGLPVISPATCNHPASTPGFLLFPADETHLPHQFDPPPKSFTSSAGVSSPPESSILKATVTDLAVPSTAATVADLAVPCTAVAPPQRNRYPEKHEILRRSGRRDREGESGGDGGEAGEDLRRSEAAIEGGDRKVNRGQNWGTGGMSGNVKIQPKHQTRQGGTRAALFVYAMIGLENMAFLAMSVSLVTYFYGYMNFSLTKSATTLTNFLGTAYLVSLFGGFISDTYLSRFKTCILFASFEVVGYAVLAVQAGFQQLRPVPCNASLGNQCVPAEGGQEAILFTGLYLVAFGTSGVKAALPSLGADQFDENDPKELKSLASYFNWLMFSVTTGAVFGVTFIVWISSNQGWDWGFSVCAVAVLVATLFLLMGKSMYRNYVPTGSPILRILQVFVVAIKNRNIPMPEMTEALHEIHDKESGVATVLLQRTDELRCLDRAAIIRSELDAAEFRPSGSWKLCTVTQVEETKILIRMLPIILSTIFMNTCLAQLQTFTIQQSTTMDRNLHGFQVPGPSIPVIPLAFMSILIPLYDRFFVPLVRKFTGIPTGITHLQRIGVGLVLSAISMAVAGIVETHRKSVAIENNMVDSPGPLPLTVFWLGFQYCIFGLADMFTLVGMLEFFYEESSSGMKSLGTAISWCALAFGYYMSSIVVEVVNRVSNGWLASNNLNRDKLNYFYWLLAGLSLVNLGVYLMCASWYKYKKLGVKQVDAGSNGDDTSEGKIHTSIA</sequence>